<dbReference type="GO" id="GO:0032259">
    <property type="term" value="P:methylation"/>
    <property type="evidence" value="ECO:0007669"/>
    <property type="project" value="UniProtKB-KW"/>
</dbReference>
<name>A0A7W4PPF4_9PROT</name>
<keyword evidence="2" id="KW-0489">Methyltransferase</keyword>
<protein>
    <submittedName>
        <fullName evidence="2">Methyltransferase domain-containing protein</fullName>
    </submittedName>
</protein>
<evidence type="ECO:0000313" key="2">
    <source>
        <dbReference type="EMBL" id="MBB2205163.1"/>
    </source>
</evidence>
<reference evidence="2 3" key="1">
    <citation type="submission" date="2020-04" db="EMBL/GenBank/DDBJ databases">
        <title>Description of novel Gluconacetobacter.</title>
        <authorList>
            <person name="Sombolestani A."/>
        </authorList>
    </citation>
    <scope>NUCLEOTIDE SEQUENCE [LARGE SCALE GENOMIC DNA]</scope>
    <source>
        <strain evidence="2 3">LMG 27800</strain>
    </source>
</reference>
<keyword evidence="3" id="KW-1185">Reference proteome</keyword>
<sequence length="188" mass="21764">MNKLTDGFYTSALSTGRLHLGCGRNVMPGWTNVDYEPQPDAFRWDLVEDLPLPNACVQYIFSEHFIEHISYSEGQKLLRECKRILKPGGGLRLSTPDLAFLINQYTQGRINEWHDMGWAPSTPCAMINEGLRLWGHQYVYDQQDLHRSLALAGFSRIETVQWRKSNNATFNDLEIRPYHHEIIVEAWV</sequence>
<evidence type="ECO:0000259" key="1">
    <source>
        <dbReference type="Pfam" id="PF08241"/>
    </source>
</evidence>
<feature type="domain" description="Methyltransferase type 11" evidence="1">
    <location>
        <begin position="47"/>
        <end position="91"/>
    </location>
</feature>
<keyword evidence="2" id="KW-0808">Transferase</keyword>
<proteinExistence type="predicted"/>
<dbReference type="InterPro" id="IPR013216">
    <property type="entry name" value="Methyltransf_11"/>
</dbReference>
<dbReference type="Gene3D" id="3.40.50.150">
    <property type="entry name" value="Vaccinia Virus protein VP39"/>
    <property type="match status" value="1"/>
</dbReference>
<dbReference type="RefSeq" id="WP_182949707.1">
    <property type="nucleotide sequence ID" value="NZ_JABEQK010000006.1"/>
</dbReference>
<organism evidence="2 3">
    <name type="scientific">Gluconacetobacter takamatsuzukensis</name>
    <dbReference type="NCBI Taxonomy" id="1286190"/>
    <lineage>
        <taxon>Bacteria</taxon>
        <taxon>Pseudomonadati</taxon>
        <taxon>Pseudomonadota</taxon>
        <taxon>Alphaproteobacteria</taxon>
        <taxon>Acetobacterales</taxon>
        <taxon>Acetobacteraceae</taxon>
        <taxon>Gluconacetobacter</taxon>
    </lineage>
</organism>
<dbReference type="Pfam" id="PF08241">
    <property type="entry name" value="Methyltransf_11"/>
    <property type="match status" value="1"/>
</dbReference>
<dbReference type="EMBL" id="JABEQK010000006">
    <property type="protein sequence ID" value="MBB2205163.1"/>
    <property type="molecule type" value="Genomic_DNA"/>
</dbReference>
<evidence type="ECO:0000313" key="3">
    <source>
        <dbReference type="Proteomes" id="UP000540556"/>
    </source>
</evidence>
<dbReference type="SUPFAM" id="SSF53335">
    <property type="entry name" value="S-adenosyl-L-methionine-dependent methyltransferases"/>
    <property type="match status" value="1"/>
</dbReference>
<dbReference type="AlphaFoldDB" id="A0A7W4PPF4"/>
<accession>A0A7W4PPF4</accession>
<dbReference type="GO" id="GO:0008757">
    <property type="term" value="F:S-adenosylmethionine-dependent methyltransferase activity"/>
    <property type="evidence" value="ECO:0007669"/>
    <property type="project" value="InterPro"/>
</dbReference>
<comment type="caution">
    <text evidence="2">The sequence shown here is derived from an EMBL/GenBank/DDBJ whole genome shotgun (WGS) entry which is preliminary data.</text>
</comment>
<dbReference type="Proteomes" id="UP000540556">
    <property type="component" value="Unassembled WGS sequence"/>
</dbReference>
<gene>
    <name evidence="2" type="ORF">HLH27_09055</name>
</gene>
<dbReference type="InterPro" id="IPR029063">
    <property type="entry name" value="SAM-dependent_MTases_sf"/>
</dbReference>